<accession>E3EKD1</accession>
<evidence type="ECO:0000313" key="3">
    <source>
        <dbReference type="Proteomes" id="UP000006868"/>
    </source>
</evidence>
<dbReference type="Proteomes" id="UP000006868">
    <property type="component" value="Plasmid pSC2"/>
</dbReference>
<keyword evidence="1" id="KW-0812">Transmembrane</keyword>
<keyword evidence="2" id="KW-0614">Plasmid</keyword>
<gene>
    <name evidence="2" type="ORF">PPSC2_27775</name>
</gene>
<evidence type="ECO:0000313" key="2">
    <source>
        <dbReference type="EMBL" id="ADO59458.1"/>
    </source>
</evidence>
<geneLocation type="plasmid" evidence="2 3">
    <name>pSC2</name>
</geneLocation>
<name>E3EKD1_PAEPS</name>
<organism evidence="2 3">
    <name type="scientific">Paenibacillus polymyxa (strain SC2)</name>
    <name type="common">Bacillus polymyxa</name>
    <dbReference type="NCBI Taxonomy" id="886882"/>
    <lineage>
        <taxon>Bacteria</taxon>
        <taxon>Bacillati</taxon>
        <taxon>Bacillota</taxon>
        <taxon>Bacilli</taxon>
        <taxon>Bacillales</taxon>
        <taxon>Paenibacillaceae</taxon>
        <taxon>Paenibacillus</taxon>
    </lineage>
</organism>
<evidence type="ECO:0000256" key="1">
    <source>
        <dbReference type="SAM" id="Phobius"/>
    </source>
</evidence>
<feature type="transmembrane region" description="Helical" evidence="1">
    <location>
        <begin position="93"/>
        <end position="118"/>
    </location>
</feature>
<dbReference type="PATRIC" id="fig|886882.15.peg.5885"/>
<protein>
    <submittedName>
        <fullName evidence="2">Uncharacterized protein</fullName>
    </submittedName>
</protein>
<sequence>MSNVKLGEVPYLRHPELKLLFRKEYIRFFLFLHVPFFIMVLFKREFPDFLATMDAMIIGLAIIHACVVKPLMKKGKIRAYYRKHYRTESRGSFLSVMYTALWFGALFRAVLLIINFLLQYVSFEKSEIPSLMQSMKLNYMSVNGTVFGFLLFTFFMYILYYKDRYISIEEFSNRSIQYVREYGWSVEEAMRIVLSEPKKTCSLETKNAVRIKPDLEKDVVRQTTIIPIRRQARR</sequence>
<dbReference type="RefSeq" id="WP_013385872.1">
    <property type="nucleotide sequence ID" value="NC_014628.2"/>
</dbReference>
<dbReference type="AlphaFoldDB" id="E3EKD1"/>
<feature type="transmembrane region" description="Helical" evidence="1">
    <location>
        <begin position="138"/>
        <end position="160"/>
    </location>
</feature>
<proteinExistence type="predicted"/>
<feature type="transmembrane region" description="Helical" evidence="1">
    <location>
        <begin position="25"/>
        <end position="43"/>
    </location>
</feature>
<feature type="transmembrane region" description="Helical" evidence="1">
    <location>
        <begin position="49"/>
        <end position="72"/>
    </location>
</feature>
<dbReference type="HOGENOM" id="CLU_1184121_0_0_9"/>
<keyword evidence="1" id="KW-1133">Transmembrane helix</keyword>
<dbReference type="KEGG" id="ppm:PPSC2_27775"/>
<dbReference type="EMBL" id="CP002214">
    <property type="protein sequence ID" value="ADO59458.1"/>
    <property type="molecule type" value="Genomic_DNA"/>
</dbReference>
<reference evidence="2 3" key="1">
    <citation type="journal article" date="2011" name="J. Bacteriol.">
        <title>Complete genome sequence of Paenibacillus polymyxa SC2, a strain of plant growth-promoting Rhizobacterium with broad-spectrum antimicrobial activity.</title>
        <authorList>
            <person name="Ma M."/>
            <person name="Wang C."/>
            <person name="Ding Y."/>
            <person name="Li L."/>
            <person name="Shen D."/>
            <person name="Jiang X."/>
            <person name="Guan D."/>
            <person name="Cao F."/>
            <person name="Chen H."/>
            <person name="Feng R."/>
            <person name="Wang X."/>
            <person name="Ge Y."/>
            <person name="Yao L."/>
            <person name="Bing X."/>
            <person name="Yang X."/>
            <person name="Li J."/>
            <person name="Du B."/>
        </authorList>
    </citation>
    <scope>NUCLEOTIDE SEQUENCE [LARGE SCALE GENOMIC DNA]</scope>
    <source>
        <strain evidence="2 3">SC2</strain>
        <plasmid evidence="3">pSC2</plasmid>
    </source>
</reference>
<keyword evidence="1" id="KW-0472">Membrane</keyword>